<protein>
    <submittedName>
        <fullName evidence="1">Hypothetical_protein</fullName>
    </submittedName>
</protein>
<sequence length="211" mass="24850">MHLVVQFPCLLLVQVEQHNLKFYDFHEILQEFIHSVLLAVTLAITCNRIFNSSTNSIDSKQFIYISIGPSHCRKGTNTRINQQDKTKSIPPGFIYGSSLPSKLQVETNRIPAIIHIFRSQKFLDGFKLHYNYQVIIWQLLRNQNILFHSKWHLIKIQFLECEMVNHYTSRKQHYNDGMSRLNDATCRLIQAQNTTKMLIIKRFEINNEESQ</sequence>
<name>A0ABP1GGP9_9EUKA</name>
<dbReference type="Proteomes" id="UP001642409">
    <property type="component" value="Unassembled WGS sequence"/>
</dbReference>
<evidence type="ECO:0000313" key="2">
    <source>
        <dbReference type="Proteomes" id="UP001642409"/>
    </source>
</evidence>
<evidence type="ECO:0000313" key="1">
    <source>
        <dbReference type="EMBL" id="CAL5971295.1"/>
    </source>
</evidence>
<gene>
    <name evidence="1" type="ORF">HINF_LOCUS1235</name>
</gene>
<reference evidence="1 2" key="1">
    <citation type="submission" date="2024-07" db="EMBL/GenBank/DDBJ databases">
        <authorList>
            <person name="Akdeniz Z."/>
        </authorList>
    </citation>
    <scope>NUCLEOTIDE SEQUENCE [LARGE SCALE GENOMIC DNA]</scope>
</reference>
<dbReference type="EMBL" id="CAXDID020000002">
    <property type="protein sequence ID" value="CAL5971295.1"/>
    <property type="molecule type" value="Genomic_DNA"/>
</dbReference>
<proteinExistence type="predicted"/>
<accession>A0ABP1GGP9</accession>
<organism evidence="1 2">
    <name type="scientific">Hexamita inflata</name>
    <dbReference type="NCBI Taxonomy" id="28002"/>
    <lineage>
        <taxon>Eukaryota</taxon>
        <taxon>Metamonada</taxon>
        <taxon>Diplomonadida</taxon>
        <taxon>Hexamitidae</taxon>
        <taxon>Hexamitinae</taxon>
        <taxon>Hexamita</taxon>
    </lineage>
</organism>
<keyword evidence="2" id="KW-1185">Reference proteome</keyword>
<comment type="caution">
    <text evidence="1">The sequence shown here is derived from an EMBL/GenBank/DDBJ whole genome shotgun (WGS) entry which is preliminary data.</text>
</comment>